<evidence type="ECO:0000256" key="5">
    <source>
        <dbReference type="ARBA" id="ARBA00023014"/>
    </source>
</evidence>
<dbReference type="GO" id="GO:0032259">
    <property type="term" value="P:methylation"/>
    <property type="evidence" value="ECO:0007669"/>
    <property type="project" value="UniProtKB-KW"/>
</dbReference>
<keyword evidence="1" id="KW-0004">4Fe-4S</keyword>
<dbReference type="EMBL" id="JAOWKY010000001">
    <property type="protein sequence ID" value="MCV2867389.1"/>
    <property type="molecule type" value="Genomic_DNA"/>
</dbReference>
<feature type="binding site" evidence="6">
    <location>
        <position position="267"/>
    </location>
    <ligand>
        <name>S-adenosyl-L-methionine</name>
        <dbReference type="ChEBI" id="CHEBI:59789"/>
    </ligand>
</feature>
<dbReference type="InterPro" id="IPR030390">
    <property type="entry name" value="MeTrfase_TrmA_AS"/>
</dbReference>
<sequence length="408" mass="42849">MRLTVERLGHLGDGIAPGPVFVAGALPGEVVEGAVEGNRVAAPRIVAPSPDRVRADCPHYRACGGCSLMHASDAFLAGWKQEVVRSALEGQGLAAPVRGISTSAPGSRRRATLSGRRTKNGVVVGFHGRASDTVTAIPDCRLLRPELLRAIPAMEEVTSVGASRKGELSMTATLTEGGIDLAVTGGKPLDSDLFSALAAIAGGADFARLTWEGESVIAARPAEQRFGRTLVAPPPGGFLQATHEGEASLVRFVVEAIGSARRVADLFAGSGTFTLPILERCEVHAAEGERSAITALDAAWRRAANLRQLTAESRDLFRRPLTPDELAGFDAVVIDPPRAGAEAQFAQLAASGVPVVAAVSCNPVTFAHDARIMADAGYTIDWIEVVDQFRWSPHVELVARLSHSPKSA</sequence>
<dbReference type="Gene3D" id="2.40.50.140">
    <property type="entry name" value="Nucleic acid-binding proteins"/>
    <property type="match status" value="1"/>
</dbReference>
<evidence type="ECO:0000256" key="1">
    <source>
        <dbReference type="ARBA" id="ARBA00022485"/>
    </source>
</evidence>
<name>A0ABT2Z8C7_9RHOB</name>
<protein>
    <submittedName>
        <fullName evidence="8">Class I SAM-dependent RNA methyltransferase</fullName>
    </submittedName>
</protein>
<dbReference type="SUPFAM" id="SSF53335">
    <property type="entry name" value="S-adenosyl-L-methionine-dependent methyltransferases"/>
    <property type="match status" value="1"/>
</dbReference>
<gene>
    <name evidence="8" type="ORF">OEW28_01945</name>
</gene>
<comment type="similarity">
    <text evidence="6">Belongs to the class I-like SAM-binding methyltransferase superfamily. RNA M5U methyltransferase family.</text>
</comment>
<keyword evidence="5" id="KW-0411">Iron-sulfur</keyword>
<keyword evidence="1" id="KW-0408">Iron</keyword>
<dbReference type="Pfam" id="PF05958">
    <property type="entry name" value="tRNA_U5-meth_tr"/>
    <property type="match status" value="1"/>
</dbReference>
<feature type="binding site" evidence="6">
    <location>
        <position position="287"/>
    </location>
    <ligand>
        <name>S-adenosyl-L-methionine</name>
        <dbReference type="ChEBI" id="CHEBI:59789"/>
    </ligand>
</feature>
<dbReference type="Proteomes" id="UP001652542">
    <property type="component" value="Unassembled WGS sequence"/>
</dbReference>
<dbReference type="PROSITE" id="PS51687">
    <property type="entry name" value="SAM_MT_RNA_M5U"/>
    <property type="match status" value="1"/>
</dbReference>
<feature type="binding site" evidence="6">
    <location>
        <position position="335"/>
    </location>
    <ligand>
        <name>S-adenosyl-L-methionine</name>
        <dbReference type="ChEBI" id="CHEBI:59789"/>
    </ligand>
</feature>
<evidence type="ECO:0000256" key="2">
    <source>
        <dbReference type="ARBA" id="ARBA00022603"/>
    </source>
</evidence>
<evidence type="ECO:0000313" key="8">
    <source>
        <dbReference type="EMBL" id="MCV2867389.1"/>
    </source>
</evidence>
<keyword evidence="3 6" id="KW-0808">Transferase</keyword>
<feature type="active site" description="Nucleophile" evidence="6">
    <location>
        <position position="361"/>
    </location>
</feature>
<evidence type="ECO:0000256" key="7">
    <source>
        <dbReference type="PROSITE-ProRule" id="PRU10015"/>
    </source>
</evidence>
<keyword evidence="2 6" id="KW-0489">Methyltransferase</keyword>
<dbReference type="Gene3D" id="2.40.50.1070">
    <property type="match status" value="1"/>
</dbReference>
<dbReference type="InterPro" id="IPR029063">
    <property type="entry name" value="SAM-dependent_MTases_sf"/>
</dbReference>
<dbReference type="InterPro" id="IPR012340">
    <property type="entry name" value="NA-bd_OB-fold"/>
</dbReference>
<accession>A0ABT2Z8C7</accession>
<feature type="active site" evidence="7">
    <location>
        <position position="361"/>
    </location>
</feature>
<comment type="caution">
    <text evidence="8">The sequence shown here is derived from an EMBL/GenBank/DDBJ whole genome shotgun (WGS) entry which is preliminary data.</text>
</comment>
<feature type="binding site" evidence="6">
    <location>
        <position position="240"/>
    </location>
    <ligand>
        <name>S-adenosyl-L-methionine</name>
        <dbReference type="ChEBI" id="CHEBI:59789"/>
    </ligand>
</feature>
<dbReference type="RefSeq" id="WP_263733041.1">
    <property type="nucleotide sequence ID" value="NZ_JAOWKY010000001.1"/>
</dbReference>
<dbReference type="PANTHER" id="PTHR11061:SF49">
    <property type="entry name" value="23S RRNA (URACIL(1939)-C(5))-METHYLTRANSFERASE RLMD"/>
    <property type="match status" value="1"/>
</dbReference>
<evidence type="ECO:0000313" key="9">
    <source>
        <dbReference type="Proteomes" id="UP001652542"/>
    </source>
</evidence>
<keyword evidence="1" id="KW-0479">Metal-binding</keyword>
<dbReference type="Gene3D" id="3.40.50.150">
    <property type="entry name" value="Vaccinia Virus protein VP39"/>
    <property type="match status" value="1"/>
</dbReference>
<dbReference type="CDD" id="cd02440">
    <property type="entry name" value="AdoMet_MTases"/>
    <property type="match status" value="1"/>
</dbReference>
<dbReference type="GO" id="GO:0008168">
    <property type="term" value="F:methyltransferase activity"/>
    <property type="evidence" value="ECO:0007669"/>
    <property type="project" value="UniProtKB-KW"/>
</dbReference>
<reference evidence="8 9" key="1">
    <citation type="submission" date="2022-10" db="EMBL/GenBank/DDBJ databases">
        <title>Defluviimonas sp. nov., isolated from ocean surface water.</title>
        <authorList>
            <person name="He W."/>
            <person name="Wang L."/>
            <person name="Zhang D.-F."/>
        </authorList>
    </citation>
    <scope>NUCLEOTIDE SEQUENCE [LARGE SCALE GENOMIC DNA]</scope>
    <source>
        <strain evidence="8 9">WL0002</strain>
    </source>
</reference>
<dbReference type="InterPro" id="IPR010280">
    <property type="entry name" value="U5_MeTrfase_fam"/>
</dbReference>
<keyword evidence="4 6" id="KW-0949">S-adenosyl-L-methionine</keyword>
<dbReference type="PANTHER" id="PTHR11061">
    <property type="entry name" value="RNA M5U METHYLTRANSFERASE"/>
    <property type="match status" value="1"/>
</dbReference>
<proteinExistence type="inferred from homology"/>
<evidence type="ECO:0000256" key="4">
    <source>
        <dbReference type="ARBA" id="ARBA00022691"/>
    </source>
</evidence>
<evidence type="ECO:0000256" key="3">
    <source>
        <dbReference type="ARBA" id="ARBA00022679"/>
    </source>
</evidence>
<organism evidence="8 9">
    <name type="scientific">Albidovulum marisflavi</name>
    <dbReference type="NCBI Taxonomy" id="2984159"/>
    <lineage>
        <taxon>Bacteria</taxon>
        <taxon>Pseudomonadati</taxon>
        <taxon>Pseudomonadota</taxon>
        <taxon>Alphaproteobacteria</taxon>
        <taxon>Rhodobacterales</taxon>
        <taxon>Paracoccaceae</taxon>
        <taxon>Albidovulum</taxon>
    </lineage>
</organism>
<dbReference type="PROSITE" id="PS01230">
    <property type="entry name" value="TRMA_1"/>
    <property type="match status" value="1"/>
</dbReference>
<evidence type="ECO:0000256" key="6">
    <source>
        <dbReference type="PROSITE-ProRule" id="PRU01024"/>
    </source>
</evidence>
<keyword evidence="9" id="KW-1185">Reference proteome</keyword>